<dbReference type="RefSeq" id="WP_336352383.1">
    <property type="nucleotide sequence ID" value="NZ_JAZAQL010000006.1"/>
</dbReference>
<name>A0ABD5VRM0_9EURY</name>
<evidence type="ECO:0000313" key="2">
    <source>
        <dbReference type="Proteomes" id="UP001596395"/>
    </source>
</evidence>
<keyword evidence="2" id="KW-1185">Reference proteome</keyword>
<organism evidence="1 2">
    <name type="scientific">Halorubellus litoreus</name>
    <dbReference type="NCBI Taxonomy" id="755308"/>
    <lineage>
        <taxon>Archaea</taxon>
        <taxon>Methanobacteriati</taxon>
        <taxon>Methanobacteriota</taxon>
        <taxon>Stenosarchaea group</taxon>
        <taxon>Halobacteria</taxon>
        <taxon>Halobacteriales</taxon>
        <taxon>Halorubellaceae</taxon>
        <taxon>Halorubellus</taxon>
    </lineage>
</organism>
<evidence type="ECO:0008006" key="3">
    <source>
        <dbReference type="Google" id="ProtNLM"/>
    </source>
</evidence>
<dbReference type="AlphaFoldDB" id="A0ABD5VRM0"/>
<accession>A0ABD5VRM0</accession>
<comment type="caution">
    <text evidence="1">The sequence shown here is derived from an EMBL/GenBank/DDBJ whole genome shotgun (WGS) entry which is preliminary data.</text>
</comment>
<dbReference type="Proteomes" id="UP001596395">
    <property type="component" value="Unassembled WGS sequence"/>
</dbReference>
<gene>
    <name evidence="1" type="ORF">ACFQGB_21555</name>
</gene>
<reference evidence="1 2" key="1">
    <citation type="journal article" date="2019" name="Int. J. Syst. Evol. Microbiol.">
        <title>The Global Catalogue of Microorganisms (GCM) 10K type strain sequencing project: providing services to taxonomists for standard genome sequencing and annotation.</title>
        <authorList>
            <consortium name="The Broad Institute Genomics Platform"/>
            <consortium name="The Broad Institute Genome Sequencing Center for Infectious Disease"/>
            <person name="Wu L."/>
            <person name="Ma J."/>
        </authorList>
    </citation>
    <scope>NUCLEOTIDE SEQUENCE [LARGE SCALE GENOMIC DNA]</scope>
    <source>
        <strain evidence="1 2">GX26</strain>
    </source>
</reference>
<dbReference type="EMBL" id="JBHSXN010000006">
    <property type="protein sequence ID" value="MFC6955456.1"/>
    <property type="molecule type" value="Genomic_DNA"/>
</dbReference>
<evidence type="ECO:0000313" key="1">
    <source>
        <dbReference type="EMBL" id="MFC6955456.1"/>
    </source>
</evidence>
<proteinExistence type="predicted"/>
<sequence length="47" mass="5284">MLDDAFGVVGWSRFLKHASSVREAVVYVCAMTGFDEVHVDLVVKRSR</sequence>
<protein>
    <recommendedName>
        <fullName evidence="3">Transposase</fullName>
    </recommendedName>
</protein>